<dbReference type="GO" id="GO:0008081">
    <property type="term" value="F:phosphoric diester hydrolase activity"/>
    <property type="evidence" value="ECO:0007669"/>
    <property type="project" value="TreeGrafter"/>
</dbReference>
<dbReference type="GO" id="GO:0006284">
    <property type="term" value="P:base-excision repair"/>
    <property type="evidence" value="ECO:0007669"/>
    <property type="project" value="TreeGrafter"/>
</dbReference>
<keyword evidence="3" id="KW-0378">Hydrolase</keyword>
<feature type="site" description="Transition state stabilizer" evidence="7">
    <location>
        <position position="148"/>
    </location>
</feature>
<gene>
    <name evidence="9" type="primary">xth</name>
    <name evidence="9" type="ORF">CVV64_04910</name>
</gene>
<protein>
    <submittedName>
        <fullName evidence="9">Exodeoxyribonuclease III</fullName>
    </submittedName>
</protein>
<evidence type="ECO:0000256" key="7">
    <source>
        <dbReference type="PIRSR" id="PIRSR604808-3"/>
    </source>
</evidence>
<dbReference type="GO" id="GO:0008311">
    <property type="term" value="F:double-stranded DNA 3'-5' DNA exonuclease activity"/>
    <property type="evidence" value="ECO:0007669"/>
    <property type="project" value="TreeGrafter"/>
</dbReference>
<evidence type="ECO:0000256" key="3">
    <source>
        <dbReference type="ARBA" id="ARBA00022801"/>
    </source>
</evidence>
<comment type="cofactor">
    <cofactor evidence="6">
        <name>Mg(2+)</name>
        <dbReference type="ChEBI" id="CHEBI:18420"/>
    </cofactor>
    <cofactor evidence="6">
        <name>Mn(2+)</name>
        <dbReference type="ChEBI" id="CHEBI:29035"/>
    </cofactor>
    <text evidence="6">Probably binds two magnesium or manganese ions per subunit.</text>
</comment>
<feature type="active site" description="Proton donor/acceptor" evidence="5">
    <location>
        <position position="146"/>
    </location>
</feature>
<feature type="active site" description="Proton acceptor" evidence="5">
    <location>
        <position position="243"/>
    </location>
</feature>
<dbReference type="SUPFAM" id="SSF56219">
    <property type="entry name" value="DNase I-like"/>
    <property type="match status" value="1"/>
</dbReference>
<dbReference type="PANTHER" id="PTHR22748">
    <property type="entry name" value="AP ENDONUCLEASE"/>
    <property type="match status" value="1"/>
</dbReference>
<evidence type="ECO:0000313" key="10">
    <source>
        <dbReference type="Proteomes" id="UP000233256"/>
    </source>
</evidence>
<dbReference type="NCBIfam" id="TIGR00195">
    <property type="entry name" value="exoDNase_III"/>
    <property type="match status" value="1"/>
</dbReference>
<dbReference type="Proteomes" id="UP000233256">
    <property type="component" value="Unassembled WGS sequence"/>
</dbReference>
<feature type="site" description="Interaction with DNA substrate" evidence="7">
    <location>
        <position position="243"/>
    </location>
</feature>
<dbReference type="AlphaFoldDB" id="A0A2N1PT82"/>
<dbReference type="Gene3D" id="3.60.10.10">
    <property type="entry name" value="Endonuclease/exonuclease/phosphatase"/>
    <property type="match status" value="1"/>
</dbReference>
<dbReference type="FunFam" id="3.60.10.10:FF:000026">
    <property type="entry name" value="Exodeoxyribonuclease III"/>
    <property type="match status" value="1"/>
</dbReference>
<evidence type="ECO:0000256" key="5">
    <source>
        <dbReference type="PIRSR" id="PIRSR604808-1"/>
    </source>
</evidence>
<evidence type="ECO:0000259" key="8">
    <source>
        <dbReference type="Pfam" id="PF03372"/>
    </source>
</evidence>
<dbReference type="PROSITE" id="PS51435">
    <property type="entry name" value="AP_NUCLEASE_F1_4"/>
    <property type="match status" value="1"/>
</dbReference>
<feature type="binding site" evidence="6">
    <location>
        <position position="242"/>
    </location>
    <ligand>
        <name>Mg(2+)</name>
        <dbReference type="ChEBI" id="CHEBI:18420"/>
        <label>1</label>
    </ligand>
</feature>
<comment type="similarity">
    <text evidence="1">Belongs to the DNA repair enzymes AP/ExoA family.</text>
</comment>
<proteinExistence type="inferred from homology"/>
<feature type="binding site" evidence="6">
    <location>
        <position position="243"/>
    </location>
    <ligand>
        <name>Mg(2+)</name>
        <dbReference type="ChEBI" id="CHEBI:18420"/>
        <label>1</label>
    </ligand>
</feature>
<dbReference type="Pfam" id="PF03372">
    <property type="entry name" value="Exo_endo_phos"/>
    <property type="match status" value="1"/>
</dbReference>
<accession>A0A2N1PT82</accession>
<feature type="binding site" evidence="6">
    <location>
        <position position="5"/>
    </location>
    <ligand>
        <name>Mg(2+)</name>
        <dbReference type="ChEBI" id="CHEBI:18420"/>
        <label>1</label>
    </ligand>
</feature>
<organism evidence="9 10">
    <name type="scientific">Candidatus Wallbacteria bacterium HGW-Wallbacteria-1</name>
    <dbReference type="NCBI Taxonomy" id="2013854"/>
    <lineage>
        <taxon>Bacteria</taxon>
        <taxon>Candidatus Walliibacteriota</taxon>
    </lineage>
</organism>
<dbReference type="InterPro" id="IPR005135">
    <property type="entry name" value="Endo/exonuclease/phosphatase"/>
</dbReference>
<feature type="domain" description="Endonuclease/exonuclease/phosphatase" evidence="8">
    <location>
        <begin position="2"/>
        <end position="243"/>
    </location>
</feature>
<feature type="binding site" evidence="6">
    <location>
        <position position="146"/>
    </location>
    <ligand>
        <name>Mg(2+)</name>
        <dbReference type="ChEBI" id="CHEBI:18420"/>
        <label>1</label>
    </ligand>
</feature>
<dbReference type="GO" id="GO:0003906">
    <property type="term" value="F:DNA-(apurinic or apyrimidinic site) endonuclease activity"/>
    <property type="evidence" value="ECO:0007669"/>
    <property type="project" value="TreeGrafter"/>
</dbReference>
<dbReference type="NCBIfam" id="TIGR00633">
    <property type="entry name" value="xth"/>
    <property type="match status" value="1"/>
</dbReference>
<evidence type="ECO:0000256" key="2">
    <source>
        <dbReference type="ARBA" id="ARBA00022723"/>
    </source>
</evidence>
<dbReference type="InterPro" id="IPR004808">
    <property type="entry name" value="AP_endonuc_1"/>
</dbReference>
<keyword evidence="2 6" id="KW-0479">Metal-binding</keyword>
<keyword evidence="6" id="KW-0464">Manganese</keyword>
<reference evidence="9 10" key="1">
    <citation type="journal article" date="2017" name="ISME J.">
        <title>Potential for microbial H2 and metal transformations associated with novel bacteria and archaea in deep terrestrial subsurface sediments.</title>
        <authorList>
            <person name="Hernsdorf A.W."/>
            <person name="Amano Y."/>
            <person name="Miyakawa K."/>
            <person name="Ise K."/>
            <person name="Suzuki Y."/>
            <person name="Anantharaman K."/>
            <person name="Probst A."/>
            <person name="Burstein D."/>
            <person name="Thomas B.C."/>
            <person name="Banfield J.F."/>
        </authorList>
    </citation>
    <scope>NUCLEOTIDE SEQUENCE [LARGE SCALE GENOMIC DNA]</scope>
    <source>
        <strain evidence="9">HGW-Wallbacteria-1</strain>
    </source>
</reference>
<name>A0A2N1PT82_9BACT</name>
<keyword evidence="4 6" id="KW-0460">Magnesium</keyword>
<evidence type="ECO:0000313" key="9">
    <source>
        <dbReference type="EMBL" id="PKK91547.1"/>
    </source>
</evidence>
<feature type="binding site" evidence="6">
    <location>
        <position position="33"/>
    </location>
    <ligand>
        <name>Mg(2+)</name>
        <dbReference type="ChEBI" id="CHEBI:18420"/>
        <label>1</label>
    </ligand>
</feature>
<evidence type="ECO:0000256" key="4">
    <source>
        <dbReference type="ARBA" id="ARBA00022842"/>
    </source>
</evidence>
<feature type="binding site" evidence="6">
    <location>
        <position position="148"/>
    </location>
    <ligand>
        <name>Mg(2+)</name>
        <dbReference type="ChEBI" id="CHEBI:18420"/>
        <label>1</label>
    </ligand>
</feature>
<feature type="site" description="Important for catalytic activity" evidence="7">
    <location>
        <position position="217"/>
    </location>
</feature>
<dbReference type="EMBL" id="PGXC01000003">
    <property type="protein sequence ID" value="PKK91547.1"/>
    <property type="molecule type" value="Genomic_DNA"/>
</dbReference>
<dbReference type="GO" id="GO:0046872">
    <property type="term" value="F:metal ion binding"/>
    <property type="evidence" value="ECO:0007669"/>
    <property type="project" value="UniProtKB-KW"/>
</dbReference>
<feature type="active site" evidence="5">
    <location>
        <position position="106"/>
    </location>
</feature>
<dbReference type="InterPro" id="IPR036691">
    <property type="entry name" value="Endo/exonu/phosph_ase_sf"/>
</dbReference>
<evidence type="ECO:0000256" key="6">
    <source>
        <dbReference type="PIRSR" id="PIRSR604808-2"/>
    </source>
</evidence>
<comment type="caution">
    <text evidence="9">The sequence shown here is derived from an EMBL/GenBank/DDBJ whole genome shotgun (WGS) entry which is preliminary data.</text>
</comment>
<sequence>MCSWNVNGIRAIKKKGLDSIIEERGWDYLCLQETKIQPDQLNSQLTNPSGYVSAYESAQRKGYSGVAIFGKNGLPKTSAGFGNSEFDIEGRTIVAEFKDFLLYNIYFPNGGASIERLSYKLRFYDSILQHLQEKIAEGHEIILCGDVNTAHNAIDLARPAENERSSGFLREEREWIDRLISSGFTDVFRFFNQEPEQYTWWDYKTRARERNIGWRIDYFFATKKIMQKIRNCTILNDVMGSDHCPIEITIEMEQ</sequence>
<dbReference type="PANTHER" id="PTHR22748:SF6">
    <property type="entry name" value="DNA-(APURINIC OR APYRIMIDINIC SITE) ENDONUCLEASE"/>
    <property type="match status" value="1"/>
</dbReference>
<evidence type="ECO:0000256" key="1">
    <source>
        <dbReference type="ARBA" id="ARBA00007092"/>
    </source>
</evidence>